<dbReference type="SUPFAM" id="SSF46785">
    <property type="entry name" value="Winged helix' DNA-binding domain"/>
    <property type="match status" value="1"/>
</dbReference>
<dbReference type="RefSeq" id="WP_378016276.1">
    <property type="nucleotide sequence ID" value="NZ_JBHSKT010000002.1"/>
</dbReference>
<sequence length="77" mass="8766">MALLVNNDLVEFNFLKETLQLSYGSLSTHCINLEKAGYLLVEKRFVGRKPNTRFAATNLGRKAFQDHLDALVKLKEL</sequence>
<protein>
    <submittedName>
        <fullName evidence="2">Transcriptional regulator</fullName>
    </submittedName>
</protein>
<dbReference type="Pfam" id="PF13601">
    <property type="entry name" value="HTH_34"/>
    <property type="match status" value="1"/>
</dbReference>
<name>A0ABW0E9F6_9BACT</name>
<comment type="caution">
    <text evidence="2">The sequence shown here is derived from an EMBL/GenBank/DDBJ whole genome shotgun (WGS) entry which is preliminary data.</text>
</comment>
<evidence type="ECO:0000259" key="1">
    <source>
        <dbReference type="Pfam" id="PF13601"/>
    </source>
</evidence>
<dbReference type="Gene3D" id="1.10.10.10">
    <property type="entry name" value="Winged helix-like DNA-binding domain superfamily/Winged helix DNA-binding domain"/>
    <property type="match status" value="1"/>
</dbReference>
<dbReference type="InterPro" id="IPR027395">
    <property type="entry name" value="WH_DNA-bd_dom"/>
</dbReference>
<dbReference type="Proteomes" id="UP001596161">
    <property type="component" value="Unassembled WGS sequence"/>
</dbReference>
<evidence type="ECO:0000313" key="2">
    <source>
        <dbReference type="EMBL" id="MFC5269896.1"/>
    </source>
</evidence>
<reference evidence="3" key="1">
    <citation type="journal article" date="2019" name="Int. J. Syst. Evol. Microbiol.">
        <title>The Global Catalogue of Microorganisms (GCM) 10K type strain sequencing project: providing services to taxonomists for standard genome sequencing and annotation.</title>
        <authorList>
            <consortium name="The Broad Institute Genomics Platform"/>
            <consortium name="The Broad Institute Genome Sequencing Center for Infectious Disease"/>
            <person name="Wu L."/>
            <person name="Ma J."/>
        </authorList>
    </citation>
    <scope>NUCLEOTIDE SEQUENCE [LARGE SCALE GENOMIC DNA]</scope>
    <source>
        <strain evidence="3">KACC 12602</strain>
    </source>
</reference>
<accession>A0ABW0E9F6</accession>
<organism evidence="2 3">
    <name type="scientific">Adhaeribacter terreus</name>
    <dbReference type="NCBI Taxonomy" id="529703"/>
    <lineage>
        <taxon>Bacteria</taxon>
        <taxon>Pseudomonadati</taxon>
        <taxon>Bacteroidota</taxon>
        <taxon>Cytophagia</taxon>
        <taxon>Cytophagales</taxon>
        <taxon>Hymenobacteraceae</taxon>
        <taxon>Adhaeribacter</taxon>
    </lineage>
</organism>
<evidence type="ECO:0000313" key="3">
    <source>
        <dbReference type="Proteomes" id="UP001596161"/>
    </source>
</evidence>
<dbReference type="InterPro" id="IPR036388">
    <property type="entry name" value="WH-like_DNA-bd_sf"/>
</dbReference>
<proteinExistence type="predicted"/>
<gene>
    <name evidence="2" type="ORF">ACFPIB_04690</name>
</gene>
<keyword evidence="3" id="KW-1185">Reference proteome</keyword>
<dbReference type="EMBL" id="JBHSKT010000002">
    <property type="protein sequence ID" value="MFC5269896.1"/>
    <property type="molecule type" value="Genomic_DNA"/>
</dbReference>
<dbReference type="PANTHER" id="PTHR37318">
    <property type="entry name" value="BSL7504 PROTEIN"/>
    <property type="match status" value="1"/>
</dbReference>
<dbReference type="InterPro" id="IPR036390">
    <property type="entry name" value="WH_DNA-bd_sf"/>
</dbReference>
<dbReference type="PANTHER" id="PTHR37318:SF1">
    <property type="entry name" value="BSL7504 PROTEIN"/>
    <property type="match status" value="1"/>
</dbReference>
<feature type="domain" description="Winged helix DNA-binding" evidence="1">
    <location>
        <begin position="1"/>
        <end position="73"/>
    </location>
</feature>